<protein>
    <submittedName>
        <fullName evidence="2">Alpha/beta fold hydrolase</fullName>
    </submittedName>
</protein>
<dbReference type="GO" id="GO:0016787">
    <property type="term" value="F:hydrolase activity"/>
    <property type="evidence" value="ECO:0007669"/>
    <property type="project" value="UniProtKB-KW"/>
</dbReference>
<dbReference type="Pfam" id="PF12697">
    <property type="entry name" value="Abhydrolase_6"/>
    <property type="match status" value="1"/>
</dbReference>
<dbReference type="InterPro" id="IPR000073">
    <property type="entry name" value="AB_hydrolase_1"/>
</dbReference>
<dbReference type="InterPro" id="IPR029058">
    <property type="entry name" value="AB_hydrolase_fold"/>
</dbReference>
<proteinExistence type="predicted"/>
<organism evidence="2 3">
    <name type="scientific">Tsuneonella litorea</name>
    <dbReference type="NCBI Taxonomy" id="2976475"/>
    <lineage>
        <taxon>Bacteria</taxon>
        <taxon>Pseudomonadati</taxon>
        <taxon>Pseudomonadota</taxon>
        <taxon>Alphaproteobacteria</taxon>
        <taxon>Sphingomonadales</taxon>
        <taxon>Erythrobacteraceae</taxon>
        <taxon>Tsuneonella</taxon>
    </lineage>
</organism>
<feature type="domain" description="AB hydrolase-1" evidence="1">
    <location>
        <begin position="12"/>
        <end position="246"/>
    </location>
</feature>
<accession>A0A9X3ALW1</accession>
<dbReference type="PANTHER" id="PTHR43798:SF33">
    <property type="entry name" value="HYDROLASE, PUTATIVE (AFU_ORTHOLOGUE AFUA_2G14860)-RELATED"/>
    <property type="match status" value="1"/>
</dbReference>
<evidence type="ECO:0000313" key="3">
    <source>
        <dbReference type="Proteomes" id="UP001142648"/>
    </source>
</evidence>
<name>A0A9X3ALW1_9SPHN</name>
<dbReference type="AlphaFoldDB" id="A0A9X3ALW1"/>
<gene>
    <name evidence="2" type="ORF">N0B51_00935</name>
</gene>
<dbReference type="Gene3D" id="3.40.50.1820">
    <property type="entry name" value="alpha/beta hydrolase"/>
    <property type="match status" value="1"/>
</dbReference>
<dbReference type="RefSeq" id="WP_259960780.1">
    <property type="nucleotide sequence ID" value="NZ_JAOAMV010000001.1"/>
</dbReference>
<keyword evidence="3" id="KW-1185">Reference proteome</keyword>
<reference evidence="2" key="1">
    <citation type="submission" date="2022-09" db="EMBL/GenBank/DDBJ databases">
        <title>The genome sequence of Tsuneonella sp. YG55.</title>
        <authorList>
            <person name="Liu Y."/>
        </authorList>
    </citation>
    <scope>NUCLEOTIDE SEQUENCE</scope>
    <source>
        <strain evidence="2">YG55</strain>
    </source>
</reference>
<dbReference type="PANTHER" id="PTHR43798">
    <property type="entry name" value="MONOACYLGLYCEROL LIPASE"/>
    <property type="match status" value="1"/>
</dbReference>
<comment type="caution">
    <text evidence="2">The sequence shown here is derived from an EMBL/GenBank/DDBJ whole genome shotgun (WGS) entry which is preliminary data.</text>
</comment>
<evidence type="ECO:0000313" key="2">
    <source>
        <dbReference type="EMBL" id="MCT2557537.1"/>
    </source>
</evidence>
<dbReference type="GO" id="GO:0016020">
    <property type="term" value="C:membrane"/>
    <property type="evidence" value="ECO:0007669"/>
    <property type="project" value="TreeGrafter"/>
</dbReference>
<dbReference type="Proteomes" id="UP001142648">
    <property type="component" value="Unassembled WGS sequence"/>
</dbReference>
<evidence type="ECO:0000259" key="1">
    <source>
        <dbReference type="Pfam" id="PF12697"/>
    </source>
</evidence>
<dbReference type="InterPro" id="IPR050266">
    <property type="entry name" value="AB_hydrolase_sf"/>
</dbReference>
<sequence>MHHTRSGRGKPLLLIHGLGGSHRSWDTVFTSLAKERDVIALDLPGHGQTPAEADSGTFDGLARSVEDWLAKEDLEGIDMVGSSMGARLVLEMARRGRAGAVVVLDPGGFWQGWERTFFRTTITASIAVVRAMQPVLPAITKNIAGRTALMLQLSAKPWALHPSLVLNELRSFAGTSTFDSLVKDLATSPMQEGPAANGAPVVIGWGRKDRLCLPAQASRAMNAFPKAKMHWFAQSGHFPMWDQPMDTIQVILDATGRPAYA</sequence>
<keyword evidence="2" id="KW-0378">Hydrolase</keyword>
<dbReference type="SUPFAM" id="SSF53474">
    <property type="entry name" value="alpha/beta-Hydrolases"/>
    <property type="match status" value="1"/>
</dbReference>
<dbReference type="EMBL" id="JAOAMV010000001">
    <property type="protein sequence ID" value="MCT2557537.1"/>
    <property type="molecule type" value="Genomic_DNA"/>
</dbReference>
<dbReference type="PRINTS" id="PR00111">
    <property type="entry name" value="ABHYDROLASE"/>
</dbReference>